<protein>
    <submittedName>
        <fullName evidence="2">Uncharacterized protein</fullName>
    </submittedName>
</protein>
<accession>A0ABN9R1C8</accession>
<gene>
    <name evidence="2" type="ORF">PCOR1329_LOCUS16789</name>
</gene>
<feature type="region of interest" description="Disordered" evidence="1">
    <location>
        <begin position="135"/>
        <end position="202"/>
    </location>
</feature>
<comment type="caution">
    <text evidence="2">The sequence shown here is derived from an EMBL/GenBank/DDBJ whole genome shotgun (WGS) entry which is preliminary data.</text>
</comment>
<feature type="non-terminal residue" evidence="2">
    <location>
        <position position="1"/>
    </location>
</feature>
<evidence type="ECO:0000256" key="1">
    <source>
        <dbReference type="SAM" id="MobiDB-lite"/>
    </source>
</evidence>
<name>A0ABN9R1C8_9DINO</name>
<feature type="compositionally biased region" description="Low complexity" evidence="1">
    <location>
        <begin position="36"/>
        <end position="53"/>
    </location>
</feature>
<dbReference type="EMBL" id="CAUYUJ010005167">
    <property type="protein sequence ID" value="CAK0812514.1"/>
    <property type="molecule type" value="Genomic_DNA"/>
</dbReference>
<evidence type="ECO:0000313" key="2">
    <source>
        <dbReference type="EMBL" id="CAK0812514.1"/>
    </source>
</evidence>
<feature type="compositionally biased region" description="Basic residues" evidence="1">
    <location>
        <begin position="293"/>
        <end position="312"/>
    </location>
</feature>
<reference evidence="2" key="1">
    <citation type="submission" date="2023-10" db="EMBL/GenBank/DDBJ databases">
        <authorList>
            <person name="Chen Y."/>
            <person name="Shah S."/>
            <person name="Dougan E. K."/>
            <person name="Thang M."/>
            <person name="Chan C."/>
        </authorList>
    </citation>
    <scope>NUCLEOTIDE SEQUENCE [LARGE SCALE GENOMIC DNA]</scope>
</reference>
<organism evidence="2 3">
    <name type="scientific">Prorocentrum cordatum</name>
    <dbReference type="NCBI Taxonomy" id="2364126"/>
    <lineage>
        <taxon>Eukaryota</taxon>
        <taxon>Sar</taxon>
        <taxon>Alveolata</taxon>
        <taxon>Dinophyceae</taxon>
        <taxon>Prorocentrales</taxon>
        <taxon>Prorocentraceae</taxon>
        <taxon>Prorocentrum</taxon>
    </lineage>
</organism>
<dbReference type="Proteomes" id="UP001189429">
    <property type="component" value="Unassembled WGS sequence"/>
</dbReference>
<evidence type="ECO:0000313" key="3">
    <source>
        <dbReference type="Proteomes" id="UP001189429"/>
    </source>
</evidence>
<feature type="compositionally biased region" description="Low complexity" evidence="1">
    <location>
        <begin position="65"/>
        <end position="81"/>
    </location>
</feature>
<sequence>RPQPPVGPHGRGAGAAARLARDRQPEPGRAGRQRAGRAAGAAGHPQGRRPPAGVRQLDQADVPQLGPRPGGLRLVLGSGSLRRPRGARGDLRQGGQEGASAEVLDAGAAGLRPQPAPLRRQWWLRRRDRRARLRLGHQPRPGKGVGEPVQGPQREVPQERRPGERGGASALGLRGGPVARGRALRGRPGQLFPGEQGPRPRADRVGAAARERGRAPGARARGARARRRLGLGRHLVHVREWCVRFLLRGRGHRPRGHSDWPRRPEGAEVLADPELLGQRLGREGQDKAAAAGRRQRAVRHRQPAGGGHRVRGRSREGAGVRHVRGAVRLRRAALRAVSLNRAAVPAAARRDRKKVVAEDAEQCTFQPPLSLL</sequence>
<proteinExistence type="predicted"/>
<feature type="region of interest" description="Disordered" evidence="1">
    <location>
        <begin position="252"/>
        <end position="271"/>
    </location>
</feature>
<feature type="region of interest" description="Disordered" evidence="1">
    <location>
        <begin position="1"/>
        <end position="123"/>
    </location>
</feature>
<feature type="compositionally biased region" description="Basic and acidic residues" evidence="1">
    <location>
        <begin position="256"/>
        <end position="266"/>
    </location>
</feature>
<feature type="region of interest" description="Disordered" evidence="1">
    <location>
        <begin position="289"/>
        <end position="321"/>
    </location>
</feature>
<keyword evidence="3" id="KW-1185">Reference proteome</keyword>